<dbReference type="SUPFAM" id="SSF141571">
    <property type="entry name" value="Pentapeptide repeat-like"/>
    <property type="match status" value="1"/>
</dbReference>
<dbReference type="InterPro" id="IPR051082">
    <property type="entry name" value="Pentapeptide-BTB/POZ_domain"/>
</dbReference>
<dbReference type="EMBL" id="JADMKU010000006">
    <property type="protein sequence ID" value="MBR9651234.1"/>
    <property type="molecule type" value="Genomic_DNA"/>
</dbReference>
<dbReference type="Gene3D" id="2.160.20.80">
    <property type="entry name" value="E3 ubiquitin-protein ligase SopA"/>
    <property type="match status" value="1"/>
</dbReference>
<sequence>MLAFFLGAIALLLIGLILISWFMPRWLGVEGKTLWDWVSLLLVPSMVGFGTALISFTQYQSEQERAREVAVQQFIDRVSQWTIAPPADAPAEKVGTVLRAQTMTILRMVEGKRAGQVVGFLAELNLLQQLDLEFEALELAGADLKALDLRGIDFEESSLRGAELERSDLGGADLSRSDLSGADLKAANLNGASLEAAELKDAELDHADLRGADLRGARGLTDKQLSLACLDQSSRLPNGFDLASLAPTGCHGEPLDD</sequence>
<feature type="transmembrane region" description="Helical" evidence="1">
    <location>
        <begin position="35"/>
        <end position="57"/>
    </location>
</feature>
<evidence type="ECO:0000313" key="2">
    <source>
        <dbReference type="EMBL" id="MBR9651234.1"/>
    </source>
</evidence>
<name>A0ABS5HQH8_9RHOB</name>
<protein>
    <submittedName>
        <fullName evidence="2">Pentapeptide repeat-containing protein</fullName>
    </submittedName>
</protein>
<keyword evidence="1" id="KW-0812">Transmembrane</keyword>
<organism evidence="2 3">
    <name type="scientific">Thalassovita aquimarina</name>
    <dbReference type="NCBI Taxonomy" id="2785917"/>
    <lineage>
        <taxon>Bacteria</taxon>
        <taxon>Pseudomonadati</taxon>
        <taxon>Pseudomonadota</taxon>
        <taxon>Alphaproteobacteria</taxon>
        <taxon>Rhodobacterales</taxon>
        <taxon>Roseobacteraceae</taxon>
        <taxon>Thalassovita</taxon>
    </lineage>
</organism>
<keyword evidence="1" id="KW-1133">Transmembrane helix</keyword>
<keyword evidence="3" id="KW-1185">Reference proteome</keyword>
<dbReference type="Pfam" id="PF00805">
    <property type="entry name" value="Pentapeptide"/>
    <property type="match status" value="2"/>
</dbReference>
<dbReference type="PANTHER" id="PTHR14136:SF17">
    <property type="entry name" value="BTB_POZ DOMAIN-CONTAINING PROTEIN KCTD9"/>
    <property type="match status" value="1"/>
</dbReference>
<accession>A0ABS5HQH8</accession>
<dbReference type="PANTHER" id="PTHR14136">
    <property type="entry name" value="BTB_POZ DOMAIN-CONTAINING PROTEIN KCTD9"/>
    <property type="match status" value="1"/>
</dbReference>
<keyword evidence="1" id="KW-0472">Membrane</keyword>
<proteinExistence type="predicted"/>
<dbReference type="RefSeq" id="WP_212700754.1">
    <property type="nucleotide sequence ID" value="NZ_JADMKU010000006.1"/>
</dbReference>
<feature type="transmembrane region" description="Helical" evidence="1">
    <location>
        <begin position="5"/>
        <end position="23"/>
    </location>
</feature>
<evidence type="ECO:0000256" key="1">
    <source>
        <dbReference type="SAM" id="Phobius"/>
    </source>
</evidence>
<gene>
    <name evidence="2" type="ORF">IT775_08885</name>
</gene>
<reference evidence="2 3" key="1">
    <citation type="journal article" date="2021" name="Arch. Microbiol.">
        <title>Thalassobius aquimarinus sp. nov., isolated from the Sea of Japan seashore.</title>
        <authorList>
            <person name="Kurilenko V.V."/>
            <person name="Romanenko L.A."/>
            <person name="Chernysheva N.Y."/>
            <person name="Velansky P.V."/>
            <person name="Tekutyeva L.A."/>
            <person name="Isaeva M.P."/>
            <person name="Mikhailov V.V."/>
        </authorList>
    </citation>
    <scope>NUCLEOTIDE SEQUENCE [LARGE SCALE GENOMIC DNA]</scope>
    <source>
        <strain evidence="2 3">KMM 8518</strain>
    </source>
</reference>
<comment type="caution">
    <text evidence="2">The sequence shown here is derived from an EMBL/GenBank/DDBJ whole genome shotgun (WGS) entry which is preliminary data.</text>
</comment>
<dbReference type="Proteomes" id="UP001195941">
    <property type="component" value="Unassembled WGS sequence"/>
</dbReference>
<dbReference type="InterPro" id="IPR001646">
    <property type="entry name" value="5peptide_repeat"/>
</dbReference>
<evidence type="ECO:0000313" key="3">
    <source>
        <dbReference type="Proteomes" id="UP001195941"/>
    </source>
</evidence>